<name>A0A9W4WS59_9GLOM</name>
<evidence type="ECO:0000313" key="1">
    <source>
        <dbReference type="EMBL" id="CAI2182194.1"/>
    </source>
</evidence>
<gene>
    <name evidence="1" type="ORF">FWILDA_LOCUS10459</name>
</gene>
<evidence type="ECO:0000313" key="2">
    <source>
        <dbReference type="Proteomes" id="UP001153678"/>
    </source>
</evidence>
<reference evidence="1" key="1">
    <citation type="submission" date="2022-08" db="EMBL/GenBank/DDBJ databases">
        <authorList>
            <person name="Kallberg Y."/>
            <person name="Tangrot J."/>
            <person name="Rosling A."/>
        </authorList>
    </citation>
    <scope>NUCLEOTIDE SEQUENCE</scope>
    <source>
        <strain evidence="1">Wild A</strain>
    </source>
</reference>
<comment type="caution">
    <text evidence="1">The sequence shown here is derived from an EMBL/GenBank/DDBJ whole genome shotgun (WGS) entry which is preliminary data.</text>
</comment>
<dbReference type="Proteomes" id="UP001153678">
    <property type="component" value="Unassembled WGS sequence"/>
</dbReference>
<sequence>MTSSVGTQTIDVYQDWCDKSDEEADFVCTAILNPEPLQGKLLLEPVNELSKKSSDQWNDDDLMPIVKLLAGRPYIDGTGDNFEGASAFNLIKTAGSWLPQLVNWAKVFNGPKRVEQSQHLFRWLQNTVNGLRLYVFNTNSPGIQY</sequence>
<keyword evidence="2" id="KW-1185">Reference proteome</keyword>
<proteinExistence type="predicted"/>
<protein>
    <submittedName>
        <fullName evidence="1">1245_t:CDS:1</fullName>
    </submittedName>
</protein>
<dbReference type="AlphaFoldDB" id="A0A9W4WS59"/>
<dbReference type="OrthoDB" id="2368109at2759"/>
<accession>A0A9W4WS59</accession>
<dbReference type="EMBL" id="CAMKVN010002691">
    <property type="protein sequence ID" value="CAI2182194.1"/>
    <property type="molecule type" value="Genomic_DNA"/>
</dbReference>
<organism evidence="1 2">
    <name type="scientific">Funneliformis geosporum</name>
    <dbReference type="NCBI Taxonomy" id="1117311"/>
    <lineage>
        <taxon>Eukaryota</taxon>
        <taxon>Fungi</taxon>
        <taxon>Fungi incertae sedis</taxon>
        <taxon>Mucoromycota</taxon>
        <taxon>Glomeromycotina</taxon>
        <taxon>Glomeromycetes</taxon>
        <taxon>Glomerales</taxon>
        <taxon>Glomeraceae</taxon>
        <taxon>Funneliformis</taxon>
    </lineage>
</organism>